<dbReference type="AlphaFoldDB" id="A0A7Z0WSX1"/>
<keyword evidence="5" id="KW-1185">Reference proteome</keyword>
<dbReference type="Pfam" id="PF20171">
    <property type="entry name" value="OpcA_G6PD_C"/>
    <property type="match status" value="1"/>
</dbReference>
<dbReference type="NCBIfam" id="TIGR00534">
    <property type="entry name" value="OpcA"/>
    <property type="match status" value="1"/>
</dbReference>
<comment type="caution">
    <text evidence="4">The sequence shown here is derived from an EMBL/GenBank/DDBJ whole genome shotgun (WGS) entry which is preliminary data.</text>
</comment>
<protein>
    <submittedName>
        <fullName evidence="4">Glucose-6-phosphate dehydrogenase assembly protein OpcA</fullName>
    </submittedName>
</protein>
<dbReference type="PANTHER" id="PTHR38658:SF1">
    <property type="entry name" value="OXPP CYCLE PROTEIN OPCA-RELATED"/>
    <property type="match status" value="1"/>
</dbReference>
<proteinExistence type="predicted"/>
<evidence type="ECO:0000256" key="1">
    <source>
        <dbReference type="SAM" id="MobiDB-lite"/>
    </source>
</evidence>
<name>A0A7Z0WSX1_9PSEU</name>
<organism evidence="4 5">
    <name type="scientific">Actinophytocola xinjiangensis</name>
    <dbReference type="NCBI Taxonomy" id="485602"/>
    <lineage>
        <taxon>Bacteria</taxon>
        <taxon>Bacillati</taxon>
        <taxon>Actinomycetota</taxon>
        <taxon>Actinomycetes</taxon>
        <taxon>Pseudonocardiales</taxon>
        <taxon>Pseudonocardiaceae</taxon>
    </lineage>
</organism>
<dbReference type="Pfam" id="PF10128">
    <property type="entry name" value="OpcA_G6PD_assem"/>
    <property type="match status" value="1"/>
</dbReference>
<dbReference type="PANTHER" id="PTHR38658">
    <property type="entry name" value="OXPP CYCLE PROTEIN OPCA-RELATED"/>
    <property type="match status" value="1"/>
</dbReference>
<reference evidence="4 5" key="1">
    <citation type="submission" date="2016-12" db="EMBL/GenBank/DDBJ databases">
        <title>The draft genome sequence of Actinophytocola xinjiangensis.</title>
        <authorList>
            <person name="Wang W."/>
            <person name="Yuan L."/>
        </authorList>
    </citation>
    <scope>NUCLEOTIDE SEQUENCE [LARGE SCALE GENOMIC DNA]</scope>
    <source>
        <strain evidence="4 5">CGMCC 4.4663</strain>
    </source>
</reference>
<feature type="region of interest" description="Disordered" evidence="1">
    <location>
        <begin position="303"/>
        <end position="324"/>
    </location>
</feature>
<evidence type="ECO:0000259" key="2">
    <source>
        <dbReference type="Pfam" id="PF10128"/>
    </source>
</evidence>
<evidence type="ECO:0000313" key="4">
    <source>
        <dbReference type="EMBL" id="OLF13759.1"/>
    </source>
</evidence>
<dbReference type="InterPro" id="IPR004555">
    <property type="entry name" value="G6PDH_assembly_OpcA"/>
</dbReference>
<feature type="compositionally biased region" description="Low complexity" evidence="1">
    <location>
        <begin position="309"/>
        <end position="324"/>
    </location>
</feature>
<gene>
    <name evidence="4" type="ORF">BLA60_00715</name>
</gene>
<dbReference type="InterPro" id="IPR046801">
    <property type="entry name" value="OpcA_G6PD_N"/>
</dbReference>
<dbReference type="OrthoDB" id="128564at2"/>
<sequence>MIIDLPSTTTSQVNSKLVHLREQGGAYTIGRVLTLVVVADDSERTEEVIDAANHASREHPCRVIVVARGARKAAARLDAQIRVGGDAGASEVIVLRLYGPLASEGASCVVPLLLPDAPVVAWWPFEAPTVPSRDPIGMLATRRITDAAAERNPTRALEARAKSYADGDTDLAWTRLTLWRAVLASALDLPPHERVQGATVTGEADSPSADLLAAWLAARLRLPVRRAKATSGPGIVRVELDRRSGPVVLSRPDGAVGELSQPGQPPRRVALQRRQVRDCLAEELRRLDADEIYASALRSLGKIDRRSRTTTPAAKKPVKAKAGS</sequence>
<accession>A0A7Z0WSX1</accession>
<dbReference type="EMBL" id="MSIF01000001">
    <property type="protein sequence ID" value="OLF13759.1"/>
    <property type="molecule type" value="Genomic_DNA"/>
</dbReference>
<feature type="domain" description="Glucose-6-phosphate dehydrogenase assembly protein OpcA C-terminal" evidence="3">
    <location>
        <begin position="167"/>
        <end position="297"/>
    </location>
</feature>
<dbReference type="RefSeq" id="WP_075130707.1">
    <property type="nucleotide sequence ID" value="NZ_MSIF01000001.1"/>
</dbReference>
<dbReference type="Proteomes" id="UP000185696">
    <property type="component" value="Unassembled WGS sequence"/>
</dbReference>
<evidence type="ECO:0000313" key="5">
    <source>
        <dbReference type="Proteomes" id="UP000185696"/>
    </source>
</evidence>
<feature type="domain" description="Glucose-6-phosphate dehydrogenase assembly protein OpcA N-terminal" evidence="2">
    <location>
        <begin position="52"/>
        <end position="161"/>
    </location>
</feature>
<evidence type="ECO:0000259" key="3">
    <source>
        <dbReference type="Pfam" id="PF20171"/>
    </source>
</evidence>
<dbReference type="InterPro" id="IPR046802">
    <property type="entry name" value="OpcA_G6PD_C"/>
</dbReference>